<comment type="caution">
    <text evidence="1">The sequence shown here is derived from an EMBL/GenBank/DDBJ whole genome shotgun (WGS) entry which is preliminary data.</text>
</comment>
<name>A0ABT5E378_9BACT</name>
<evidence type="ECO:0000313" key="1">
    <source>
        <dbReference type="EMBL" id="MDC0719418.1"/>
    </source>
</evidence>
<accession>A0ABT5E378</accession>
<evidence type="ECO:0000313" key="2">
    <source>
        <dbReference type="Proteomes" id="UP001221686"/>
    </source>
</evidence>
<organism evidence="1 2">
    <name type="scientific">Nannocystis bainbridge</name>
    <dbReference type="NCBI Taxonomy" id="2995303"/>
    <lineage>
        <taxon>Bacteria</taxon>
        <taxon>Pseudomonadati</taxon>
        <taxon>Myxococcota</taxon>
        <taxon>Polyangia</taxon>
        <taxon>Nannocystales</taxon>
        <taxon>Nannocystaceae</taxon>
        <taxon>Nannocystis</taxon>
    </lineage>
</organism>
<dbReference type="Proteomes" id="UP001221686">
    <property type="component" value="Unassembled WGS sequence"/>
</dbReference>
<gene>
    <name evidence="1" type="ORF">POL25_21105</name>
</gene>
<reference evidence="1 2" key="1">
    <citation type="submission" date="2022-11" db="EMBL/GenBank/DDBJ databases">
        <title>Minimal conservation of predation-associated metabolite biosynthetic gene clusters underscores biosynthetic potential of Myxococcota including descriptions for ten novel species: Archangium lansinium sp. nov., Myxococcus landrumus sp. nov., Nannocystis bai.</title>
        <authorList>
            <person name="Ahearne A."/>
            <person name="Stevens C."/>
            <person name="Dowd S."/>
        </authorList>
    </citation>
    <scope>NUCLEOTIDE SEQUENCE [LARGE SCALE GENOMIC DNA]</scope>
    <source>
        <strain evidence="1 2">BB15-2</strain>
    </source>
</reference>
<dbReference type="RefSeq" id="WP_272087930.1">
    <property type="nucleotide sequence ID" value="NZ_JAQNDL010000002.1"/>
</dbReference>
<proteinExistence type="predicted"/>
<protein>
    <submittedName>
        <fullName evidence="1">Uncharacterized protein</fullName>
    </submittedName>
</protein>
<dbReference type="EMBL" id="JAQNDL010000002">
    <property type="protein sequence ID" value="MDC0719418.1"/>
    <property type="molecule type" value="Genomic_DNA"/>
</dbReference>
<keyword evidence="2" id="KW-1185">Reference proteome</keyword>
<sequence>MLEEVAAQIGRPQSRLAGVLAKPVADDLVPGVGLAGLQIDDRTSPELAELVAEVGIATDRS</sequence>